<sequence length="319" mass="36199">MDSRSQVTGNGQDDGIPRVVVLLYYLNPFKSQAEIIAALTRKRCRKQGWLYDVRAIEINEPLEDIKPTDCPFKAGTFFLYIIYVTRCLLGPPRYQVSQSMYCEPIDFLLMTFAISGDFIPGALYFCAIMICNGGPLWDARSTLKMEEWVNDIGHLDAMIWCLDKDISTSFFATFLANLSTNRAGDSKEMGTVILNSWLGDDIVCHHSNMLYMERDTRPMMWCYSPFQSRPLGKPLPDLSRVCSCPGLDIDRSDSDSEEQGRKFWHVSHNAKHGMLLKDIVAKAECSICGRHWPLPTENLAGSMHCYNGRYAAVIPYWGV</sequence>
<organism evidence="1 2">
    <name type="scientific">Rhizoctonia solani</name>
    <dbReference type="NCBI Taxonomy" id="456999"/>
    <lineage>
        <taxon>Eukaryota</taxon>
        <taxon>Fungi</taxon>
        <taxon>Dikarya</taxon>
        <taxon>Basidiomycota</taxon>
        <taxon>Agaricomycotina</taxon>
        <taxon>Agaricomycetes</taxon>
        <taxon>Cantharellales</taxon>
        <taxon>Ceratobasidiaceae</taxon>
        <taxon>Rhizoctonia</taxon>
    </lineage>
</organism>
<protein>
    <submittedName>
        <fullName evidence="1">Uncharacterized protein</fullName>
    </submittedName>
</protein>
<name>A0A8H3BRW9_9AGAM</name>
<evidence type="ECO:0000313" key="1">
    <source>
        <dbReference type="EMBL" id="CAE6464675.1"/>
    </source>
</evidence>
<reference evidence="1" key="1">
    <citation type="submission" date="2021-01" db="EMBL/GenBank/DDBJ databases">
        <authorList>
            <person name="Kaushik A."/>
        </authorList>
    </citation>
    <scope>NUCLEOTIDE SEQUENCE</scope>
    <source>
        <strain evidence="1">AG4-R118</strain>
    </source>
</reference>
<dbReference type="Proteomes" id="UP000663888">
    <property type="component" value="Unassembled WGS sequence"/>
</dbReference>
<gene>
    <name evidence="1" type="ORF">RDB_LOCUS96589</name>
</gene>
<accession>A0A8H3BRW9</accession>
<dbReference type="EMBL" id="CAJMWX010001064">
    <property type="protein sequence ID" value="CAE6464675.1"/>
    <property type="molecule type" value="Genomic_DNA"/>
</dbReference>
<comment type="caution">
    <text evidence="1">The sequence shown here is derived from an EMBL/GenBank/DDBJ whole genome shotgun (WGS) entry which is preliminary data.</text>
</comment>
<proteinExistence type="predicted"/>
<dbReference type="AlphaFoldDB" id="A0A8H3BRW9"/>
<evidence type="ECO:0000313" key="2">
    <source>
        <dbReference type="Proteomes" id="UP000663888"/>
    </source>
</evidence>